<evidence type="ECO:0000313" key="1">
    <source>
        <dbReference type="EMBL" id="KAJ5124071.1"/>
    </source>
</evidence>
<dbReference type="Proteomes" id="UP001149079">
    <property type="component" value="Unassembled WGS sequence"/>
</dbReference>
<reference evidence="1" key="2">
    <citation type="journal article" date="2023" name="IMA Fungus">
        <title>Comparative genomic study of the Penicillium genus elucidates a diverse pangenome and 15 lateral gene transfer events.</title>
        <authorList>
            <person name="Petersen C."/>
            <person name="Sorensen T."/>
            <person name="Nielsen M.R."/>
            <person name="Sondergaard T.E."/>
            <person name="Sorensen J.L."/>
            <person name="Fitzpatrick D.A."/>
            <person name="Frisvad J.C."/>
            <person name="Nielsen K.L."/>
        </authorList>
    </citation>
    <scope>NUCLEOTIDE SEQUENCE</scope>
    <source>
        <strain evidence="1">IBT 22155</strain>
    </source>
</reference>
<organism evidence="1 2">
    <name type="scientific">Penicillium bovifimosum</name>
    <dbReference type="NCBI Taxonomy" id="126998"/>
    <lineage>
        <taxon>Eukaryota</taxon>
        <taxon>Fungi</taxon>
        <taxon>Dikarya</taxon>
        <taxon>Ascomycota</taxon>
        <taxon>Pezizomycotina</taxon>
        <taxon>Eurotiomycetes</taxon>
        <taxon>Eurotiomycetidae</taxon>
        <taxon>Eurotiales</taxon>
        <taxon>Aspergillaceae</taxon>
        <taxon>Penicillium</taxon>
    </lineage>
</organism>
<dbReference type="RefSeq" id="XP_056518470.1">
    <property type="nucleotide sequence ID" value="XM_056668640.1"/>
</dbReference>
<evidence type="ECO:0000313" key="2">
    <source>
        <dbReference type="Proteomes" id="UP001149079"/>
    </source>
</evidence>
<dbReference type="GeneID" id="81407810"/>
<sequence>MALIFVVSDPEEHVEDCDASLSWAISFHQRTETLIYTTTPIDGRLAAKIAILDVRSWNRLQSKHLPGEVVVLDRAHGGTHRGFTDANAYLPSNVLC</sequence>
<proteinExistence type="predicted"/>
<comment type="caution">
    <text evidence="1">The sequence shown here is derived from an EMBL/GenBank/DDBJ whole genome shotgun (WGS) entry which is preliminary data.</text>
</comment>
<gene>
    <name evidence="1" type="ORF">N7515_007896</name>
</gene>
<dbReference type="AlphaFoldDB" id="A0A9W9GLZ7"/>
<reference evidence="1" key="1">
    <citation type="submission" date="2022-11" db="EMBL/GenBank/DDBJ databases">
        <authorList>
            <person name="Petersen C."/>
        </authorList>
    </citation>
    <scope>NUCLEOTIDE SEQUENCE</scope>
    <source>
        <strain evidence="1">IBT 22155</strain>
    </source>
</reference>
<dbReference type="EMBL" id="JAPQKL010000006">
    <property type="protein sequence ID" value="KAJ5124071.1"/>
    <property type="molecule type" value="Genomic_DNA"/>
</dbReference>
<accession>A0A9W9GLZ7</accession>
<protein>
    <submittedName>
        <fullName evidence="1">Uncharacterized protein</fullName>
    </submittedName>
</protein>
<keyword evidence="2" id="KW-1185">Reference proteome</keyword>
<name>A0A9W9GLZ7_9EURO</name>